<evidence type="ECO:0000256" key="2">
    <source>
        <dbReference type="ARBA" id="ARBA00022741"/>
    </source>
</evidence>
<dbReference type="AlphaFoldDB" id="I1C0Z2"/>
<feature type="compositionally biased region" description="Basic and acidic residues" evidence="11">
    <location>
        <begin position="240"/>
        <end position="249"/>
    </location>
</feature>
<dbReference type="EC" id="3.6.4.13" evidence="1"/>
<evidence type="ECO:0000256" key="3">
    <source>
        <dbReference type="ARBA" id="ARBA00022801"/>
    </source>
</evidence>
<feature type="compositionally biased region" description="Polar residues" evidence="11">
    <location>
        <begin position="168"/>
        <end position="188"/>
    </location>
</feature>
<dbReference type="OMA" id="ASDFMNE"/>
<dbReference type="EMBL" id="CH476736">
    <property type="protein sequence ID" value="EIE82122.1"/>
    <property type="molecule type" value="Genomic_DNA"/>
</dbReference>
<dbReference type="Pfam" id="PF00270">
    <property type="entry name" value="DEAD"/>
    <property type="match status" value="1"/>
</dbReference>
<dbReference type="FunFam" id="3.40.50.300:FF:000008">
    <property type="entry name" value="ATP-dependent RNA helicase RhlB"/>
    <property type="match status" value="1"/>
</dbReference>
<dbReference type="GeneID" id="93613798"/>
<dbReference type="SUPFAM" id="SSF52540">
    <property type="entry name" value="P-loop containing nucleoside triphosphate hydrolases"/>
    <property type="match status" value="1"/>
</dbReference>
<dbReference type="PROSITE" id="PS51192">
    <property type="entry name" value="HELICASE_ATP_BIND_1"/>
    <property type="match status" value="1"/>
</dbReference>
<dbReference type="InParanoid" id="I1C0Z2"/>
<evidence type="ECO:0000313" key="16">
    <source>
        <dbReference type="Proteomes" id="UP000009138"/>
    </source>
</evidence>
<dbReference type="FunFam" id="3.40.50.300:FF:000397">
    <property type="entry name" value="Probable ATP-dependent RNA helicase DDX4"/>
    <property type="match status" value="1"/>
</dbReference>
<evidence type="ECO:0000256" key="1">
    <source>
        <dbReference type="ARBA" id="ARBA00012552"/>
    </source>
</evidence>
<dbReference type="eggNOG" id="KOG0335">
    <property type="taxonomic scope" value="Eukaryota"/>
</dbReference>
<sequence>MSDWNSNDLQEDFDKLTVNSNKQWNGIDTANTAWSNVASKRSNRGGQSNQHQQQSWGQRNNRGRGSGQQQNIRGNYEQQRGGQPSRGRGHRGAFQQQRWNQSSNSQGSNDNSNGKQQSDQNKSWSDSYQQQSWGGQADDVNQGWGSQSVSYNQDWSNATKEEGRQQEWDSSQTTAKSAPSCWSTVTQTKKVDTAPSWNQESTSAAQQDNDGWDEKPKPSTGGGWGEMTLDSFGWNGSAKRPKDIKQPGKGIWKDGIHELGEDDEAIRVKLFGTAENKQVLHSGINFDKYDSIPVETTGDNVPEPINEFAHPPLDKYLLDNIRLARYTVPTPVQKYSIPIVAAGRDLMACAQTGSGKTAGFLFPILSAMFTFGPLAEPEDAEVKQGYRTYKKAYPQALILAPTRELASQIYEEAKKFCYRSYVRPCVAYGGADIQQQLRLIDRGCHLLVATPGRLVDILERRRLSFKNIQYLVLDEADRMLDMGFEPQIRRIVDGEDMPPVGKRQTLLFSATFPENIQTLARDFLQNNVFLSVGRVGATTENITQTIELLREEEKRPRLLEVLEKHNSKEGLTLVFTETKRMADSVCEFLLENGFEATAIHGDRIQSEREAALDSFRKGKTPIMVATAVAARGLDIPNVTHVISFDLPNDIDDFVHRVGRTGRAGNTGYATSFFTRQNRFLSKNLVKLLKDAKQVVPIWLEEMGSDETNAPSSNVYQGNNRRNRRDDDIGPRIRCQQTMKRSMNFFQFIRYLSKAFFLIMSSIKGTLTIFRVNYLKLILKLLDIVSRIFGIGKTVGFSCDFHKFSVNCFKILYHRHF</sequence>
<dbReference type="InterPro" id="IPR014014">
    <property type="entry name" value="RNA_helicase_DEAD_Q_motif"/>
</dbReference>
<evidence type="ECO:0000259" key="12">
    <source>
        <dbReference type="PROSITE" id="PS51192"/>
    </source>
</evidence>
<dbReference type="InterPro" id="IPR000629">
    <property type="entry name" value="RNA-helicase_DEAD-box_CS"/>
</dbReference>
<evidence type="ECO:0000259" key="13">
    <source>
        <dbReference type="PROSITE" id="PS51194"/>
    </source>
</evidence>
<dbReference type="PROSITE" id="PS00039">
    <property type="entry name" value="DEAD_ATP_HELICASE"/>
    <property type="match status" value="1"/>
</dbReference>
<feature type="compositionally biased region" description="Polar residues" evidence="11">
    <location>
        <begin position="124"/>
        <end position="134"/>
    </location>
</feature>
<keyword evidence="16" id="KW-1185">Reference proteome</keyword>
<gene>
    <name evidence="15" type="ORF">RO3G_06827</name>
</gene>
<evidence type="ECO:0000256" key="7">
    <source>
        <dbReference type="ARBA" id="ARBA00024405"/>
    </source>
</evidence>
<feature type="compositionally biased region" description="Polar residues" evidence="11">
    <location>
        <begin position="19"/>
        <end position="40"/>
    </location>
</feature>
<name>I1C0Z2_RHIO9</name>
<dbReference type="Gene3D" id="3.40.50.300">
    <property type="entry name" value="P-loop containing nucleotide triphosphate hydrolases"/>
    <property type="match status" value="2"/>
</dbReference>
<dbReference type="InterPro" id="IPR014001">
    <property type="entry name" value="Helicase_ATP-bd"/>
</dbReference>
<dbReference type="PANTHER" id="PTHR47958">
    <property type="entry name" value="ATP-DEPENDENT RNA HELICASE DBP3"/>
    <property type="match status" value="1"/>
</dbReference>
<dbReference type="VEuPathDB" id="FungiDB:RO3G_06827"/>
<dbReference type="GO" id="GO:0003724">
    <property type="term" value="F:RNA helicase activity"/>
    <property type="evidence" value="ECO:0007669"/>
    <property type="project" value="UniProtKB-EC"/>
</dbReference>
<dbReference type="GO" id="GO:0016787">
    <property type="term" value="F:hydrolase activity"/>
    <property type="evidence" value="ECO:0007669"/>
    <property type="project" value="UniProtKB-KW"/>
</dbReference>
<dbReference type="OrthoDB" id="196131at2759"/>
<evidence type="ECO:0000256" key="6">
    <source>
        <dbReference type="ARBA" id="ARBA00024397"/>
    </source>
</evidence>
<dbReference type="Proteomes" id="UP000009138">
    <property type="component" value="Unassembled WGS sequence"/>
</dbReference>
<dbReference type="RefSeq" id="XP_067517518.1">
    <property type="nucleotide sequence ID" value="XM_067661417.1"/>
</dbReference>
<feature type="domain" description="Helicase C-terminal" evidence="13">
    <location>
        <begin position="541"/>
        <end position="703"/>
    </location>
</feature>
<evidence type="ECO:0000256" key="10">
    <source>
        <dbReference type="PROSITE-ProRule" id="PRU00552"/>
    </source>
</evidence>
<feature type="compositionally biased region" description="Low complexity" evidence="11">
    <location>
        <begin position="100"/>
        <end position="123"/>
    </location>
</feature>
<dbReference type="CDD" id="cd18787">
    <property type="entry name" value="SF2_C_DEAD"/>
    <property type="match status" value="1"/>
</dbReference>
<feature type="domain" description="DEAD-box RNA helicase Q" evidence="14">
    <location>
        <begin position="306"/>
        <end position="334"/>
    </location>
</feature>
<feature type="compositionally biased region" description="Low complexity" evidence="11">
    <location>
        <begin position="67"/>
        <end position="86"/>
    </location>
</feature>
<dbReference type="SMART" id="SM00487">
    <property type="entry name" value="DEXDc"/>
    <property type="match status" value="1"/>
</dbReference>
<feature type="region of interest" description="Disordered" evidence="11">
    <location>
        <begin position="19"/>
        <end position="249"/>
    </location>
</feature>
<comment type="function">
    <text evidence="8">ATP-binding RNA helicase involved in translation initiation. Remodels RNA in response to ADP and ATP concentrations by facilitating disruption, but also formation of RNA duplexes.</text>
</comment>
<proteinExistence type="predicted"/>
<dbReference type="PROSITE" id="PS51194">
    <property type="entry name" value="HELICASE_CTER"/>
    <property type="match status" value="1"/>
</dbReference>
<evidence type="ECO:0000259" key="14">
    <source>
        <dbReference type="PROSITE" id="PS51195"/>
    </source>
</evidence>
<feature type="compositionally biased region" description="Polar residues" evidence="11">
    <location>
        <begin position="195"/>
        <end position="209"/>
    </location>
</feature>
<dbReference type="InterPro" id="IPR027417">
    <property type="entry name" value="P-loop_NTPase"/>
</dbReference>
<accession>I1C0Z2</accession>
<dbReference type="Pfam" id="PF00271">
    <property type="entry name" value="Helicase_C"/>
    <property type="match status" value="1"/>
</dbReference>
<keyword evidence="3" id="KW-0378">Hydrolase</keyword>
<dbReference type="InterPro" id="IPR001650">
    <property type="entry name" value="Helicase_C-like"/>
</dbReference>
<evidence type="ECO:0000313" key="15">
    <source>
        <dbReference type="EMBL" id="EIE82122.1"/>
    </source>
</evidence>
<dbReference type="GO" id="GO:0005524">
    <property type="term" value="F:ATP binding"/>
    <property type="evidence" value="ECO:0007669"/>
    <property type="project" value="UniProtKB-KW"/>
</dbReference>
<dbReference type="GO" id="GO:0003676">
    <property type="term" value="F:nucleic acid binding"/>
    <property type="evidence" value="ECO:0007669"/>
    <property type="project" value="InterPro"/>
</dbReference>
<keyword evidence="4" id="KW-0347">Helicase</keyword>
<comment type="catalytic activity">
    <reaction evidence="9">
        <text>ATP + H2O = ADP + phosphate + H(+)</text>
        <dbReference type="Rhea" id="RHEA:13065"/>
        <dbReference type="ChEBI" id="CHEBI:15377"/>
        <dbReference type="ChEBI" id="CHEBI:15378"/>
        <dbReference type="ChEBI" id="CHEBI:30616"/>
        <dbReference type="ChEBI" id="CHEBI:43474"/>
        <dbReference type="ChEBI" id="CHEBI:456216"/>
        <dbReference type="EC" id="3.6.4.13"/>
    </reaction>
</comment>
<dbReference type="PROSITE" id="PS51195">
    <property type="entry name" value="Q_MOTIF"/>
    <property type="match status" value="1"/>
</dbReference>
<feature type="region of interest" description="Disordered" evidence="11">
    <location>
        <begin position="709"/>
        <end position="729"/>
    </location>
</feature>
<evidence type="ECO:0000256" key="4">
    <source>
        <dbReference type="ARBA" id="ARBA00022806"/>
    </source>
</evidence>
<protein>
    <recommendedName>
        <fullName evidence="6">ATP-dependent RNA helicase DED1</fullName>
        <ecNumber evidence="1">3.6.4.13</ecNumber>
    </recommendedName>
    <alternativeName>
        <fullName evidence="7">ATP-dependent RNA helicase ded1</fullName>
    </alternativeName>
</protein>
<feature type="domain" description="Helicase ATP-binding" evidence="12">
    <location>
        <begin position="337"/>
        <end position="530"/>
    </location>
</feature>
<dbReference type="SMART" id="SM00490">
    <property type="entry name" value="HELICc"/>
    <property type="match status" value="1"/>
</dbReference>
<evidence type="ECO:0000256" key="9">
    <source>
        <dbReference type="ARBA" id="ARBA00047984"/>
    </source>
</evidence>
<organism evidence="15 16">
    <name type="scientific">Rhizopus delemar (strain RA 99-880 / ATCC MYA-4621 / FGSC 9543 / NRRL 43880)</name>
    <name type="common">Mucormycosis agent</name>
    <name type="synonym">Rhizopus arrhizus var. delemar</name>
    <dbReference type="NCBI Taxonomy" id="246409"/>
    <lineage>
        <taxon>Eukaryota</taxon>
        <taxon>Fungi</taxon>
        <taxon>Fungi incertae sedis</taxon>
        <taxon>Mucoromycota</taxon>
        <taxon>Mucoromycotina</taxon>
        <taxon>Mucoromycetes</taxon>
        <taxon>Mucorales</taxon>
        <taxon>Mucorineae</taxon>
        <taxon>Rhizopodaceae</taxon>
        <taxon>Rhizopus</taxon>
    </lineage>
</organism>
<evidence type="ECO:0000256" key="5">
    <source>
        <dbReference type="ARBA" id="ARBA00022840"/>
    </source>
</evidence>
<keyword evidence="5" id="KW-0067">ATP-binding</keyword>
<evidence type="ECO:0000256" key="11">
    <source>
        <dbReference type="SAM" id="MobiDB-lite"/>
    </source>
</evidence>
<evidence type="ECO:0000256" key="8">
    <source>
        <dbReference type="ARBA" id="ARBA00025161"/>
    </source>
</evidence>
<feature type="compositionally biased region" description="Low complexity" evidence="11">
    <location>
        <begin position="44"/>
        <end position="60"/>
    </location>
</feature>
<reference evidence="15 16" key="1">
    <citation type="journal article" date="2009" name="PLoS Genet.">
        <title>Genomic analysis of the basal lineage fungus Rhizopus oryzae reveals a whole-genome duplication.</title>
        <authorList>
            <person name="Ma L.-J."/>
            <person name="Ibrahim A.S."/>
            <person name="Skory C."/>
            <person name="Grabherr M.G."/>
            <person name="Burger G."/>
            <person name="Butler M."/>
            <person name="Elias M."/>
            <person name="Idnurm A."/>
            <person name="Lang B.F."/>
            <person name="Sone T."/>
            <person name="Abe A."/>
            <person name="Calvo S.E."/>
            <person name="Corrochano L.M."/>
            <person name="Engels R."/>
            <person name="Fu J."/>
            <person name="Hansberg W."/>
            <person name="Kim J.-M."/>
            <person name="Kodira C.D."/>
            <person name="Koehrsen M.J."/>
            <person name="Liu B."/>
            <person name="Miranda-Saavedra D."/>
            <person name="O'Leary S."/>
            <person name="Ortiz-Castellanos L."/>
            <person name="Poulter R."/>
            <person name="Rodriguez-Romero J."/>
            <person name="Ruiz-Herrera J."/>
            <person name="Shen Y.-Q."/>
            <person name="Zeng Q."/>
            <person name="Galagan J."/>
            <person name="Birren B.W."/>
            <person name="Cuomo C.A."/>
            <person name="Wickes B.L."/>
        </authorList>
    </citation>
    <scope>NUCLEOTIDE SEQUENCE [LARGE SCALE GENOMIC DNA]</scope>
    <source>
        <strain evidence="16">RA 99-880 / ATCC MYA-4621 / FGSC 9543 / NRRL 43880</strain>
    </source>
</reference>
<dbReference type="InterPro" id="IPR011545">
    <property type="entry name" value="DEAD/DEAH_box_helicase_dom"/>
</dbReference>
<dbReference type="STRING" id="246409.I1C0Z2"/>
<keyword evidence="2" id="KW-0547">Nucleotide-binding</keyword>
<feature type="short sequence motif" description="Q motif" evidence="10">
    <location>
        <begin position="306"/>
        <end position="334"/>
    </location>
</feature>
<feature type="compositionally biased region" description="Polar residues" evidence="11">
    <location>
        <begin position="143"/>
        <end position="158"/>
    </location>
</feature>